<evidence type="ECO:0000256" key="8">
    <source>
        <dbReference type="ARBA" id="ARBA00023274"/>
    </source>
</evidence>
<keyword evidence="8 9" id="KW-0687">Ribonucleoprotein</keyword>
<evidence type="ECO:0000313" key="13">
    <source>
        <dbReference type="Proteomes" id="UP000001610"/>
    </source>
</evidence>
<feature type="region of interest" description="Disordered" evidence="10">
    <location>
        <begin position="559"/>
        <end position="665"/>
    </location>
</feature>
<evidence type="ECO:0000256" key="7">
    <source>
        <dbReference type="ARBA" id="ARBA00023135"/>
    </source>
</evidence>
<dbReference type="Pfam" id="PF17004">
    <property type="entry name" value="SRP_TPR_like"/>
    <property type="match status" value="1"/>
</dbReference>
<dbReference type="KEGG" id="cmt:CCM_03964"/>
<dbReference type="InterPro" id="IPR031545">
    <property type="entry name" value="SRP72_TPR-like"/>
</dbReference>
<comment type="similarity">
    <text evidence="3 9">Belongs to the SRP72 family.</text>
</comment>
<dbReference type="HOGENOM" id="CLU_013808_3_0_1"/>
<accession>G3JDB6</accession>
<evidence type="ECO:0000313" key="12">
    <source>
        <dbReference type="EMBL" id="EGX92591.1"/>
    </source>
</evidence>
<dbReference type="RefSeq" id="XP_006669175.1">
    <property type="nucleotide sequence ID" value="XM_006669112.1"/>
</dbReference>
<feature type="compositionally biased region" description="Basic residues" evidence="10">
    <location>
        <begin position="608"/>
        <end position="617"/>
    </location>
</feature>
<feature type="compositionally biased region" description="Basic and acidic residues" evidence="10">
    <location>
        <begin position="585"/>
        <end position="607"/>
    </location>
</feature>
<name>G3JDB6_CORMM</name>
<gene>
    <name evidence="12" type="ORF">CCM_03964</name>
</gene>
<evidence type="ECO:0000256" key="5">
    <source>
        <dbReference type="ARBA" id="ARBA00022490"/>
    </source>
</evidence>
<dbReference type="AlphaFoldDB" id="G3JDB6"/>
<evidence type="ECO:0000256" key="3">
    <source>
        <dbReference type="ARBA" id="ARBA00007676"/>
    </source>
</evidence>
<keyword evidence="5 9" id="KW-0963">Cytoplasm</keyword>
<proteinExistence type="inferred from homology"/>
<dbReference type="GeneID" id="18165987"/>
<evidence type="ECO:0000256" key="9">
    <source>
        <dbReference type="PIRNR" id="PIRNR038922"/>
    </source>
</evidence>
<dbReference type="GO" id="GO:0008312">
    <property type="term" value="F:7S RNA binding"/>
    <property type="evidence" value="ECO:0007669"/>
    <property type="project" value="InterPro"/>
</dbReference>
<organism evidence="12 13">
    <name type="scientific">Cordyceps militaris (strain CM01)</name>
    <name type="common">Caterpillar fungus</name>
    <dbReference type="NCBI Taxonomy" id="983644"/>
    <lineage>
        <taxon>Eukaryota</taxon>
        <taxon>Fungi</taxon>
        <taxon>Dikarya</taxon>
        <taxon>Ascomycota</taxon>
        <taxon>Pezizomycotina</taxon>
        <taxon>Sordariomycetes</taxon>
        <taxon>Hypocreomycetidae</taxon>
        <taxon>Hypocreales</taxon>
        <taxon>Cordycipitaceae</taxon>
        <taxon>Cordyceps</taxon>
    </lineage>
</organism>
<comment type="subcellular location">
    <subcellularLocation>
        <location evidence="2 9">Cytoplasm</location>
    </subcellularLocation>
    <subcellularLocation>
        <location evidence="1">Endoplasmic reticulum</location>
    </subcellularLocation>
</comment>
<dbReference type="Proteomes" id="UP000001610">
    <property type="component" value="Unassembled WGS sequence"/>
</dbReference>
<sequence length="665" mass="72309">MSQDPSAALSSLLRSASIEDHEEVLKAASLAIKADKSDILARQIKLVALLKLDRFDDAARFLSESSSKLESKCSLEKAYALYKSGQLEEATSTLKKAGLRERGLQHIAAQVAYRAERFSEAGQIYEELLEGNAGAEESDLNINLKAVHAQAEWSGLSAPSEPLRSMPDSFELCYNIACGNIARGELGEATKLLRRAATLCKASDDLGEEDKEAELRPIWLQQAYVYAREGKLKEALDLYNSIGSLRYDHWLLALFLYSAVDSASSDDDEDFVIVARQNRLSLEAKPTNPYLLHRQTTVGGVKVKNAKLFSYQSSRERQNSYLLALDVHKSSGVQEKSHNFLQQSEQPTKSASVNAMAVVNAAAVADGLDDRAAVRKLQALAVRRPLDVGLLLTIVQLQLRLNRKGAALSLLQSFFTRLEKEDTDASRDVRFSPGLVALAVSLMRAQGHENSAKAEFVTAAKHWTRRPTASSDSLLRESGIELMRSSNPEDLKLAGSAFEKLFAEHKGSHIASAGLVASLAAVDTDKTSRHMSELPPVGSLVKGINVKGLLEAGVAAAPSRPNLKKRAAADATEKATTKRRRRRLPKDYEEGNALDPERWLPLRDRSTYRPKNKKGKKKVAESTQGGVVKEEETLGLVGGGGVKVEKSGGGGGGAGVAKKKKKGKK</sequence>
<feature type="compositionally biased region" description="Gly residues" evidence="10">
    <location>
        <begin position="636"/>
        <end position="655"/>
    </location>
</feature>
<dbReference type="VEuPathDB" id="FungiDB:CCM_03964"/>
<dbReference type="GO" id="GO:0005783">
    <property type="term" value="C:endoplasmic reticulum"/>
    <property type="evidence" value="ECO:0007669"/>
    <property type="project" value="UniProtKB-SubCell"/>
</dbReference>
<evidence type="ECO:0000256" key="4">
    <source>
        <dbReference type="ARBA" id="ARBA00018350"/>
    </source>
</evidence>
<evidence type="ECO:0000256" key="2">
    <source>
        <dbReference type="ARBA" id="ARBA00004496"/>
    </source>
</evidence>
<dbReference type="GO" id="GO:0005786">
    <property type="term" value="C:signal recognition particle, endoplasmic reticulum targeting"/>
    <property type="evidence" value="ECO:0007669"/>
    <property type="project" value="UniProtKB-UniRule"/>
</dbReference>
<protein>
    <recommendedName>
        <fullName evidence="4 9">Signal recognition particle subunit SRP72</fullName>
    </recommendedName>
</protein>
<dbReference type="STRING" id="983644.G3JDB6"/>
<evidence type="ECO:0000259" key="11">
    <source>
        <dbReference type="Pfam" id="PF08492"/>
    </source>
</evidence>
<keyword evidence="6" id="KW-0256">Endoplasmic reticulum</keyword>
<dbReference type="Gene3D" id="1.25.40.10">
    <property type="entry name" value="Tetratricopeptide repeat domain"/>
    <property type="match status" value="1"/>
</dbReference>
<dbReference type="GO" id="GO:0043022">
    <property type="term" value="F:ribosome binding"/>
    <property type="evidence" value="ECO:0007669"/>
    <property type="project" value="TreeGrafter"/>
</dbReference>
<dbReference type="EMBL" id="JH126401">
    <property type="protein sequence ID" value="EGX92591.1"/>
    <property type="molecule type" value="Genomic_DNA"/>
</dbReference>
<evidence type="ECO:0000256" key="6">
    <source>
        <dbReference type="ARBA" id="ARBA00022824"/>
    </source>
</evidence>
<dbReference type="InterPro" id="IPR026270">
    <property type="entry name" value="SRP72"/>
</dbReference>
<dbReference type="FunCoup" id="G3JDB6">
    <property type="interactions" value="863"/>
</dbReference>
<dbReference type="PANTHER" id="PTHR14094">
    <property type="entry name" value="SIGNAL RECOGNITION PARTICLE 72"/>
    <property type="match status" value="1"/>
</dbReference>
<dbReference type="PIRSF" id="PIRSF038922">
    <property type="entry name" value="SRP72"/>
    <property type="match status" value="1"/>
</dbReference>
<dbReference type="InParanoid" id="G3JDB6"/>
<dbReference type="OMA" id="NDMKVLA"/>
<dbReference type="InterPro" id="IPR011990">
    <property type="entry name" value="TPR-like_helical_dom_sf"/>
</dbReference>
<evidence type="ECO:0000256" key="10">
    <source>
        <dbReference type="SAM" id="MobiDB-lite"/>
    </source>
</evidence>
<dbReference type="SUPFAM" id="SSF48452">
    <property type="entry name" value="TPR-like"/>
    <property type="match status" value="1"/>
</dbReference>
<feature type="domain" description="Signal recognition particle SRP72 subunit RNA-binding" evidence="11">
    <location>
        <begin position="566"/>
        <end position="610"/>
    </location>
</feature>
<reference evidence="12 13" key="1">
    <citation type="journal article" date="2011" name="Genome Biol.">
        <title>Genome sequence of the insect pathogenic fungus Cordyceps militaris, a valued traditional Chinese medicine.</title>
        <authorList>
            <person name="Zheng P."/>
            <person name="Xia Y."/>
            <person name="Xiao G."/>
            <person name="Xiong C."/>
            <person name="Hu X."/>
            <person name="Zhang S."/>
            <person name="Zheng H."/>
            <person name="Huang Y."/>
            <person name="Zhou Y."/>
            <person name="Wang S."/>
            <person name="Zhao G.P."/>
            <person name="Liu X."/>
            <person name="St Leger R.J."/>
            <person name="Wang C."/>
        </authorList>
    </citation>
    <scope>NUCLEOTIDE SEQUENCE [LARGE SCALE GENOMIC DNA]</scope>
    <source>
        <strain evidence="12 13">CM01</strain>
    </source>
</reference>
<dbReference type="GO" id="GO:0006614">
    <property type="term" value="P:SRP-dependent cotranslational protein targeting to membrane"/>
    <property type="evidence" value="ECO:0007669"/>
    <property type="project" value="UniProtKB-UniRule"/>
</dbReference>
<evidence type="ECO:0000256" key="1">
    <source>
        <dbReference type="ARBA" id="ARBA00004240"/>
    </source>
</evidence>
<dbReference type="Pfam" id="PF08492">
    <property type="entry name" value="SRP72"/>
    <property type="match status" value="1"/>
</dbReference>
<dbReference type="OrthoDB" id="5421607at2759"/>
<keyword evidence="13" id="KW-1185">Reference proteome</keyword>
<dbReference type="InterPro" id="IPR013699">
    <property type="entry name" value="Signal_recog_part_SRP72_RNA-bd"/>
</dbReference>
<comment type="function">
    <text evidence="9">Component of the signal recognition particle (SRP) complex, a ribonucleoprotein complex that mediates the cotranslational targeting of secretory and membrane proteins to the endoplasmic reticulum (ER).</text>
</comment>
<dbReference type="eggNOG" id="KOG2376">
    <property type="taxonomic scope" value="Eukaryota"/>
</dbReference>
<feature type="compositionally biased region" description="Basic and acidic residues" evidence="10">
    <location>
        <begin position="567"/>
        <end position="576"/>
    </location>
</feature>
<dbReference type="PANTHER" id="PTHR14094:SF9">
    <property type="entry name" value="SIGNAL RECOGNITION PARTICLE SUBUNIT SRP72"/>
    <property type="match status" value="1"/>
</dbReference>
<keyword evidence="7 9" id="KW-0733">Signal recognition particle</keyword>
<dbReference type="FunFam" id="1.25.40.10:FF:000512">
    <property type="entry name" value="Signal recognition particle subunit SRP72"/>
    <property type="match status" value="1"/>
</dbReference>